<dbReference type="VEuPathDB" id="ToxoDB:CSUI_000759"/>
<keyword evidence="3" id="KW-0687">Ribonucleoprotein</keyword>
<dbReference type="InterPro" id="IPR036920">
    <property type="entry name" value="Ribosomal_uL16_sf"/>
</dbReference>
<dbReference type="OrthoDB" id="329993at2759"/>
<dbReference type="SUPFAM" id="SSF54686">
    <property type="entry name" value="Ribosomal protein L16p/L10e"/>
    <property type="match status" value="1"/>
</dbReference>
<evidence type="ECO:0000313" key="5">
    <source>
        <dbReference type="Proteomes" id="UP000221165"/>
    </source>
</evidence>
<dbReference type="GO" id="GO:0006412">
    <property type="term" value="P:translation"/>
    <property type="evidence" value="ECO:0007669"/>
    <property type="project" value="InterPro"/>
</dbReference>
<evidence type="ECO:0000256" key="2">
    <source>
        <dbReference type="ARBA" id="ARBA00022980"/>
    </source>
</evidence>
<gene>
    <name evidence="4" type="ORF">CSUI_000759</name>
</gene>
<dbReference type="InterPro" id="IPR020798">
    <property type="entry name" value="Ribosomal_uL16_CS"/>
</dbReference>
<dbReference type="InterPro" id="IPR047873">
    <property type="entry name" value="Ribosomal_uL16"/>
</dbReference>
<evidence type="ECO:0000256" key="1">
    <source>
        <dbReference type="ARBA" id="ARBA00008931"/>
    </source>
</evidence>
<dbReference type="Proteomes" id="UP000221165">
    <property type="component" value="Unassembled WGS sequence"/>
</dbReference>
<organism evidence="4 5">
    <name type="scientific">Cystoisospora suis</name>
    <dbReference type="NCBI Taxonomy" id="483139"/>
    <lineage>
        <taxon>Eukaryota</taxon>
        <taxon>Sar</taxon>
        <taxon>Alveolata</taxon>
        <taxon>Apicomplexa</taxon>
        <taxon>Conoidasida</taxon>
        <taxon>Coccidia</taxon>
        <taxon>Eucoccidiorida</taxon>
        <taxon>Eimeriorina</taxon>
        <taxon>Sarcocystidae</taxon>
        <taxon>Cystoisospora</taxon>
    </lineage>
</organism>
<dbReference type="Pfam" id="PF00252">
    <property type="entry name" value="Ribosomal_L16"/>
    <property type="match status" value="1"/>
</dbReference>
<keyword evidence="5" id="KW-1185">Reference proteome</keyword>
<comment type="similarity">
    <text evidence="1">Belongs to the universal ribosomal protein uL16 family.</text>
</comment>
<keyword evidence="2 4" id="KW-0689">Ribosomal protein</keyword>
<dbReference type="AlphaFoldDB" id="A0A2C6KMY7"/>
<dbReference type="EMBL" id="MIGC01000294">
    <property type="protein sequence ID" value="PHJ25371.1"/>
    <property type="molecule type" value="Genomic_DNA"/>
</dbReference>
<dbReference type="GO" id="GO:1990904">
    <property type="term" value="C:ribonucleoprotein complex"/>
    <property type="evidence" value="ECO:0007669"/>
    <property type="project" value="UniProtKB-KW"/>
</dbReference>
<comment type="caution">
    <text evidence="4">The sequence shown here is derived from an EMBL/GenBank/DDBJ whole genome shotgun (WGS) entry which is preliminary data.</text>
</comment>
<dbReference type="GO" id="GO:0005840">
    <property type="term" value="C:ribosome"/>
    <property type="evidence" value="ECO:0007669"/>
    <property type="project" value="UniProtKB-KW"/>
</dbReference>
<dbReference type="Gene3D" id="3.90.1170.10">
    <property type="entry name" value="Ribosomal protein L10e/L16"/>
    <property type="match status" value="1"/>
</dbReference>
<evidence type="ECO:0000313" key="4">
    <source>
        <dbReference type="EMBL" id="PHJ25371.1"/>
    </source>
</evidence>
<name>A0A2C6KMY7_9APIC</name>
<dbReference type="GO" id="GO:0003735">
    <property type="term" value="F:structural constituent of ribosome"/>
    <property type="evidence" value="ECO:0007669"/>
    <property type="project" value="InterPro"/>
</dbReference>
<evidence type="ECO:0000256" key="3">
    <source>
        <dbReference type="ARBA" id="ARBA00023274"/>
    </source>
</evidence>
<reference evidence="4 5" key="1">
    <citation type="journal article" date="2017" name="Int. J. Parasitol.">
        <title>The genome of the protozoan parasite Cystoisospora suis and a reverse vaccinology approach to identify vaccine candidates.</title>
        <authorList>
            <person name="Palmieri N."/>
            <person name="Shrestha A."/>
            <person name="Ruttkowski B."/>
            <person name="Beck T."/>
            <person name="Vogl C."/>
            <person name="Tomley F."/>
            <person name="Blake D.P."/>
            <person name="Joachim A."/>
        </authorList>
    </citation>
    <scope>NUCLEOTIDE SEQUENCE [LARGE SCALE GENOMIC DNA]</scope>
    <source>
        <strain evidence="4 5">Wien I</strain>
    </source>
</reference>
<sequence>MNNQIINKYLYRRSKFSKNLKNSKLTHGVWAIKLKKFFFIKQAYIDFLKKILKSSKQNFFIKNHIIKIQNKKSLESRMGGGKGNILYKTFIFKPGFFILEYYNLFKYKILYLFKLLSYNKQFNFKFLKKKYI</sequence>
<dbReference type="PROSITE" id="PS00701">
    <property type="entry name" value="RIBOSOMAL_L16_2"/>
    <property type="match status" value="1"/>
</dbReference>
<protein>
    <submittedName>
        <fullName evidence="4">Ribosomal protein l16</fullName>
    </submittedName>
</protein>
<accession>A0A2C6KMY7</accession>
<proteinExistence type="inferred from homology"/>